<dbReference type="EMBL" id="CAADFH010000020">
    <property type="protein sequence ID" value="VFJ92061.1"/>
    <property type="molecule type" value="Genomic_DNA"/>
</dbReference>
<evidence type="ECO:0000313" key="1">
    <source>
        <dbReference type="EMBL" id="VFJ92061.1"/>
    </source>
</evidence>
<organism evidence="1">
    <name type="scientific">Candidatus Kentrum sp. LFY</name>
    <dbReference type="NCBI Taxonomy" id="2126342"/>
    <lineage>
        <taxon>Bacteria</taxon>
        <taxon>Pseudomonadati</taxon>
        <taxon>Pseudomonadota</taxon>
        <taxon>Gammaproteobacteria</taxon>
        <taxon>Candidatus Kentrum</taxon>
    </lineage>
</organism>
<name>A0A450UHQ9_9GAMM</name>
<sequence length="73" mass="7805">MAKVDLSLNCRASEASLVVGGKYRNILDFGHIGPGVRYGRSTTPVHLDCTGAKGIDQCIGDLGEFGSNEHFHD</sequence>
<reference evidence="1" key="1">
    <citation type="submission" date="2019-02" db="EMBL/GenBank/DDBJ databases">
        <authorList>
            <person name="Gruber-Vodicka R. H."/>
            <person name="Seah K. B. B."/>
        </authorList>
    </citation>
    <scope>NUCLEOTIDE SEQUENCE</scope>
    <source>
        <strain evidence="1">BECK_M6</strain>
    </source>
</reference>
<proteinExistence type="predicted"/>
<accession>A0A450UHQ9</accession>
<gene>
    <name evidence="1" type="ORF">BECKLFY1418A_GA0070994_102024</name>
</gene>
<dbReference type="AlphaFoldDB" id="A0A450UHQ9"/>
<protein>
    <submittedName>
        <fullName evidence="1">Uncharacterized protein</fullName>
    </submittedName>
</protein>